<dbReference type="GO" id="GO:0005743">
    <property type="term" value="C:mitochondrial inner membrane"/>
    <property type="evidence" value="ECO:0007669"/>
    <property type="project" value="UniProtKB-SubCell"/>
</dbReference>
<dbReference type="EC" id="1.3.3.4" evidence="4 11"/>
<dbReference type="SUPFAM" id="SSF54373">
    <property type="entry name" value="FAD-linked reductases, C-terminal domain"/>
    <property type="match status" value="1"/>
</dbReference>
<evidence type="ECO:0000256" key="10">
    <source>
        <dbReference type="ARBA" id="ARBA00047554"/>
    </source>
</evidence>
<comment type="catalytic activity">
    <reaction evidence="10 11">
        <text>protoporphyrinogen IX + 3 O2 = protoporphyrin IX + 3 H2O2</text>
        <dbReference type="Rhea" id="RHEA:25576"/>
        <dbReference type="ChEBI" id="CHEBI:15379"/>
        <dbReference type="ChEBI" id="CHEBI:16240"/>
        <dbReference type="ChEBI" id="CHEBI:57306"/>
        <dbReference type="ChEBI" id="CHEBI:57307"/>
        <dbReference type="EC" id="1.3.3.4"/>
    </reaction>
</comment>
<keyword evidence="14" id="KW-1185">Reference proteome</keyword>
<dbReference type="InterPro" id="IPR050464">
    <property type="entry name" value="Zeta_carotene_desat/Oxidored"/>
</dbReference>
<dbReference type="SUPFAM" id="SSF51905">
    <property type="entry name" value="FAD/NAD(P)-binding domain"/>
    <property type="match status" value="1"/>
</dbReference>
<evidence type="ECO:0000256" key="8">
    <source>
        <dbReference type="ARBA" id="ARBA00023133"/>
    </source>
</evidence>
<keyword evidence="7 11" id="KW-0560">Oxidoreductase</keyword>
<evidence type="ECO:0000313" key="13">
    <source>
        <dbReference type="EMBL" id="KAL3311062.1"/>
    </source>
</evidence>
<dbReference type="Pfam" id="PF01593">
    <property type="entry name" value="Amino_oxidase"/>
    <property type="match status" value="1"/>
</dbReference>
<evidence type="ECO:0000256" key="5">
    <source>
        <dbReference type="ARBA" id="ARBA00022630"/>
    </source>
</evidence>
<dbReference type="GO" id="GO:0006782">
    <property type="term" value="P:protoporphyrinogen IX biosynthetic process"/>
    <property type="evidence" value="ECO:0007669"/>
    <property type="project" value="UniProtKB-UniRule"/>
</dbReference>
<evidence type="ECO:0000313" key="14">
    <source>
        <dbReference type="Proteomes" id="UP001626550"/>
    </source>
</evidence>
<dbReference type="AlphaFoldDB" id="A0ABD2PVY8"/>
<comment type="pathway">
    <text evidence="2 11">Porphyrin-containing compound metabolism; protoporphyrin-IX biosynthesis; protoporphyrin-IX from protoporphyrinogen-IX: step 1/1.</text>
</comment>
<dbReference type="PANTHER" id="PTHR42923">
    <property type="entry name" value="PROTOPORPHYRINOGEN OXIDASE"/>
    <property type="match status" value="1"/>
</dbReference>
<dbReference type="InterPro" id="IPR002937">
    <property type="entry name" value="Amino_oxidase"/>
</dbReference>
<dbReference type="GO" id="GO:0004729">
    <property type="term" value="F:oxygen-dependent protoporphyrinogen oxidase activity"/>
    <property type="evidence" value="ECO:0007669"/>
    <property type="project" value="UniProtKB-UniRule"/>
</dbReference>
<sequence>MPNIAVLGGGLSGLTSALVLSRKLPSARIQLYESSDRFGGWIHSISPDKGHGSVFDLGPHSGRIGTPTSSASLELMGSLEMKKGDMLWLKKTSPAAKRYIYWRNDLVPVKFISTQKQQPFTRSPLQAIFKALFKKNKKLSSKEDDLSVDEFLRTRLDAEFADFLGSALMRGIFAGDSRKLSIRAALPLMSEIDSRKGNFILNAAKELLWPKKTSQDLQIDQVLKALFPETKCIKPPRGSFAWGFPRGMQTLTDAIFQELAQNANVELIPSCSVERVSSGSKLSVYLKGRNEAQNFDAVFSSLPSHNYKNFLPNSVLENLEEDGRKLTQMDWANVGICVVQLSGKIKLKKPAFGHLVPREEDDTILGVIYDSVAFPQLDDPEKKTTRFTVMMDGNKFIKREIGANKTLIAEAACLALKNHLSIDCFHEHPPVCIHTDVLFNCIPQYPVYHCNHVESLRKTINEHAPNFYVSGLSYDGVSVNDVIFSSMNQVYSFMNK</sequence>
<dbReference type="Gene3D" id="3.50.50.60">
    <property type="entry name" value="FAD/NAD(P)-binding domain"/>
    <property type="match status" value="1"/>
</dbReference>
<evidence type="ECO:0000256" key="1">
    <source>
        <dbReference type="ARBA" id="ARBA00002600"/>
    </source>
</evidence>
<keyword evidence="9 11" id="KW-0627">Porphyrin biosynthesis</keyword>
<keyword evidence="5 11" id="KW-0285">Flavoprotein</keyword>
<comment type="caution">
    <text evidence="13">The sequence shown here is derived from an EMBL/GenBank/DDBJ whole genome shotgun (WGS) entry which is preliminary data.</text>
</comment>
<comment type="subcellular location">
    <subcellularLocation>
        <location evidence="11">Mitochondrion inner membrane</location>
    </subcellularLocation>
</comment>
<keyword evidence="8 11" id="KW-0350">Heme biosynthesis</keyword>
<dbReference type="InterPro" id="IPR036188">
    <property type="entry name" value="FAD/NAD-bd_sf"/>
</dbReference>
<protein>
    <recommendedName>
        <fullName evidence="4 11">Protoporphyrinogen oxidase</fullName>
        <ecNumber evidence="4 11">1.3.3.4</ecNumber>
    </recommendedName>
</protein>
<dbReference type="PANTHER" id="PTHR42923:SF3">
    <property type="entry name" value="PROTOPORPHYRINOGEN OXIDASE"/>
    <property type="match status" value="1"/>
</dbReference>
<dbReference type="NCBIfam" id="TIGR00562">
    <property type="entry name" value="proto_IX_ox"/>
    <property type="match status" value="1"/>
</dbReference>
<evidence type="ECO:0000256" key="6">
    <source>
        <dbReference type="ARBA" id="ARBA00022827"/>
    </source>
</evidence>
<keyword evidence="6 11" id="KW-0274">FAD</keyword>
<evidence type="ECO:0000256" key="9">
    <source>
        <dbReference type="ARBA" id="ARBA00023244"/>
    </source>
</evidence>
<reference evidence="13 14" key="1">
    <citation type="submission" date="2024-11" db="EMBL/GenBank/DDBJ databases">
        <title>Adaptive evolution of stress response genes in parasites aligns with host niche diversity.</title>
        <authorList>
            <person name="Hahn C."/>
            <person name="Resl P."/>
        </authorList>
    </citation>
    <scope>NUCLEOTIDE SEQUENCE [LARGE SCALE GENOMIC DNA]</scope>
    <source>
        <strain evidence="13">EGGRZ-B1_66</strain>
        <tissue evidence="13">Body</tissue>
    </source>
</reference>
<name>A0ABD2PVY8_9PLAT</name>
<feature type="domain" description="Amine oxidase" evidence="12">
    <location>
        <begin position="11"/>
        <end position="486"/>
    </location>
</feature>
<dbReference type="EMBL" id="JBJKFK010002471">
    <property type="protein sequence ID" value="KAL3311062.1"/>
    <property type="molecule type" value="Genomic_DNA"/>
</dbReference>
<evidence type="ECO:0000259" key="12">
    <source>
        <dbReference type="Pfam" id="PF01593"/>
    </source>
</evidence>
<proteinExistence type="inferred from homology"/>
<evidence type="ECO:0000256" key="3">
    <source>
        <dbReference type="ARBA" id="ARBA00010551"/>
    </source>
</evidence>
<comment type="cofactor">
    <cofactor evidence="11">
        <name>FAD</name>
        <dbReference type="ChEBI" id="CHEBI:57692"/>
    </cofactor>
    <text evidence="11">Binds 1 FAD per subunit.</text>
</comment>
<accession>A0ABD2PVY8</accession>
<organism evidence="13 14">
    <name type="scientific">Cichlidogyrus casuarinus</name>
    <dbReference type="NCBI Taxonomy" id="1844966"/>
    <lineage>
        <taxon>Eukaryota</taxon>
        <taxon>Metazoa</taxon>
        <taxon>Spiralia</taxon>
        <taxon>Lophotrochozoa</taxon>
        <taxon>Platyhelminthes</taxon>
        <taxon>Monogenea</taxon>
        <taxon>Monopisthocotylea</taxon>
        <taxon>Dactylogyridea</taxon>
        <taxon>Ancyrocephalidae</taxon>
        <taxon>Cichlidogyrus</taxon>
    </lineage>
</organism>
<evidence type="ECO:0000256" key="4">
    <source>
        <dbReference type="ARBA" id="ARBA00012867"/>
    </source>
</evidence>
<evidence type="ECO:0000256" key="2">
    <source>
        <dbReference type="ARBA" id="ARBA00005073"/>
    </source>
</evidence>
<dbReference type="InterPro" id="IPR004572">
    <property type="entry name" value="Protoporphyrinogen_oxidase"/>
</dbReference>
<gene>
    <name evidence="13" type="ORF">Ciccas_010362</name>
</gene>
<evidence type="ECO:0000256" key="11">
    <source>
        <dbReference type="RuleBase" id="RU367069"/>
    </source>
</evidence>
<dbReference type="Proteomes" id="UP001626550">
    <property type="component" value="Unassembled WGS sequence"/>
</dbReference>
<comment type="similarity">
    <text evidence="3 11">Belongs to the protoporphyrinogen/coproporphyrinogen oxidase family. Protoporphyrinogen oxidase subfamily.</text>
</comment>
<comment type="function">
    <text evidence="1 11">Catalyzes the 6-electron oxidation of protoporphyrinogen-IX to form protoporphyrin-IX.</text>
</comment>
<evidence type="ECO:0000256" key="7">
    <source>
        <dbReference type="ARBA" id="ARBA00023002"/>
    </source>
</evidence>